<proteinExistence type="predicted"/>
<dbReference type="SUPFAM" id="SSF81383">
    <property type="entry name" value="F-box domain"/>
    <property type="match status" value="1"/>
</dbReference>
<dbReference type="EMBL" id="JAVFKD010000001">
    <property type="protein sequence ID" value="KAK5998993.1"/>
    <property type="molecule type" value="Genomic_DNA"/>
</dbReference>
<dbReference type="InterPro" id="IPR001810">
    <property type="entry name" value="F-box_dom"/>
</dbReference>
<sequence length="282" mass="32710">MSINQEHYQLMVAEETQTVYEFGARNVYILRSRPIEDKSAIISFSEQEHARVKRSLRSAFKTQARAVGLLQRLPPDLRLGIFEELDLQTIFRLRQVNRETRRAVTYLTKYRAVRRLGLDCLRLYLITKAASTITLNQLCATITQRACQFCSEDVAELMLINDSTRCCLDCIKADPDMERIEGSKLQQAQGSPAMHWTQMYTNMYNNSGVYMCWDDHQFVGPITSNELARRVIWNHAPSFEQNAALNARQSVAVRYRNLAILKLFQNLTPEDPRRAYCFLKRV</sequence>
<accession>A0ABR0T3G7</accession>
<gene>
    <name evidence="2" type="ORF">PT974_01378</name>
</gene>
<evidence type="ECO:0000313" key="3">
    <source>
        <dbReference type="Proteomes" id="UP001338125"/>
    </source>
</evidence>
<dbReference type="InterPro" id="IPR036047">
    <property type="entry name" value="F-box-like_dom_sf"/>
</dbReference>
<keyword evidence="3" id="KW-1185">Reference proteome</keyword>
<reference evidence="2 3" key="1">
    <citation type="submission" date="2024-01" db="EMBL/GenBank/DDBJ databases">
        <title>Complete genome of Cladobotryum mycophilum ATHUM6906.</title>
        <authorList>
            <person name="Christinaki A.C."/>
            <person name="Myridakis A.I."/>
            <person name="Kouvelis V.N."/>
        </authorList>
    </citation>
    <scope>NUCLEOTIDE SEQUENCE [LARGE SCALE GENOMIC DNA]</scope>
    <source>
        <strain evidence="2 3">ATHUM6906</strain>
    </source>
</reference>
<evidence type="ECO:0000259" key="1">
    <source>
        <dbReference type="PROSITE" id="PS50181"/>
    </source>
</evidence>
<dbReference type="Proteomes" id="UP001338125">
    <property type="component" value="Unassembled WGS sequence"/>
</dbReference>
<name>A0ABR0T3G7_9HYPO</name>
<organism evidence="2 3">
    <name type="scientific">Cladobotryum mycophilum</name>
    <dbReference type="NCBI Taxonomy" id="491253"/>
    <lineage>
        <taxon>Eukaryota</taxon>
        <taxon>Fungi</taxon>
        <taxon>Dikarya</taxon>
        <taxon>Ascomycota</taxon>
        <taxon>Pezizomycotina</taxon>
        <taxon>Sordariomycetes</taxon>
        <taxon>Hypocreomycetidae</taxon>
        <taxon>Hypocreales</taxon>
        <taxon>Hypocreaceae</taxon>
        <taxon>Cladobotryum</taxon>
    </lineage>
</organism>
<dbReference type="Pfam" id="PF00646">
    <property type="entry name" value="F-box"/>
    <property type="match status" value="1"/>
</dbReference>
<dbReference type="PROSITE" id="PS50181">
    <property type="entry name" value="FBOX"/>
    <property type="match status" value="1"/>
</dbReference>
<protein>
    <recommendedName>
        <fullName evidence="1">F-box domain-containing protein</fullName>
    </recommendedName>
</protein>
<evidence type="ECO:0000313" key="2">
    <source>
        <dbReference type="EMBL" id="KAK5998993.1"/>
    </source>
</evidence>
<comment type="caution">
    <text evidence="2">The sequence shown here is derived from an EMBL/GenBank/DDBJ whole genome shotgun (WGS) entry which is preliminary data.</text>
</comment>
<feature type="domain" description="F-box" evidence="1">
    <location>
        <begin position="67"/>
        <end position="113"/>
    </location>
</feature>